<comment type="subunit">
    <text evidence="9 10">Homodimer.</text>
</comment>
<dbReference type="GO" id="GO:0006094">
    <property type="term" value="P:gluconeogenesis"/>
    <property type="evidence" value="ECO:0007669"/>
    <property type="project" value="UniProtKB-UniRule"/>
</dbReference>
<dbReference type="UniPathway" id="UPA00138"/>
<comment type="subcellular location">
    <subcellularLocation>
        <location evidence="9 10">Cytoplasm</location>
    </subcellularLocation>
</comment>
<evidence type="ECO:0000256" key="7">
    <source>
        <dbReference type="ARBA" id="ARBA00023152"/>
    </source>
</evidence>
<dbReference type="InterPro" id="IPR035990">
    <property type="entry name" value="TIM_sf"/>
</dbReference>
<name>A0A2U3AI26_9BACL</name>
<organism evidence="11 12">
    <name type="scientific">Kurthia sibirica</name>
    <dbReference type="NCBI Taxonomy" id="202750"/>
    <lineage>
        <taxon>Bacteria</taxon>
        <taxon>Bacillati</taxon>
        <taxon>Bacillota</taxon>
        <taxon>Bacilli</taxon>
        <taxon>Bacillales</taxon>
        <taxon>Caryophanaceae</taxon>
        <taxon>Kurthia</taxon>
    </lineage>
</organism>
<feature type="active site" description="Electrophile" evidence="9">
    <location>
        <position position="95"/>
    </location>
</feature>
<dbReference type="GO" id="GO:0006096">
    <property type="term" value="P:glycolytic process"/>
    <property type="evidence" value="ECO:0007669"/>
    <property type="project" value="UniProtKB-UniRule"/>
</dbReference>
<dbReference type="InterPro" id="IPR022896">
    <property type="entry name" value="TrioseP_Isoase_bac/euk"/>
</dbReference>
<dbReference type="GO" id="GO:0004807">
    <property type="term" value="F:triose-phosphate isomerase activity"/>
    <property type="evidence" value="ECO:0007669"/>
    <property type="project" value="UniProtKB-UniRule"/>
</dbReference>
<dbReference type="NCBIfam" id="TIGR00419">
    <property type="entry name" value="tim"/>
    <property type="match status" value="1"/>
</dbReference>
<dbReference type="InterPro" id="IPR020861">
    <property type="entry name" value="Triosephosphate_isomerase_AS"/>
</dbReference>
<evidence type="ECO:0000256" key="4">
    <source>
        <dbReference type="ARBA" id="ARBA00019397"/>
    </source>
</evidence>
<dbReference type="InterPro" id="IPR013785">
    <property type="entry name" value="Aldolase_TIM"/>
</dbReference>
<accession>A0A2U3AI26</accession>
<feature type="active site" description="Proton acceptor" evidence="9">
    <location>
        <position position="167"/>
    </location>
</feature>
<evidence type="ECO:0000256" key="5">
    <source>
        <dbReference type="ARBA" id="ARBA00022432"/>
    </source>
</evidence>
<dbReference type="HAMAP" id="MF_00147_B">
    <property type="entry name" value="TIM_B"/>
    <property type="match status" value="1"/>
</dbReference>
<dbReference type="GO" id="GO:0005829">
    <property type="term" value="C:cytosol"/>
    <property type="evidence" value="ECO:0007669"/>
    <property type="project" value="TreeGrafter"/>
</dbReference>
<dbReference type="OrthoDB" id="9809429at2"/>
<dbReference type="UniPathway" id="UPA00109">
    <property type="reaction ID" value="UER00189"/>
</dbReference>
<dbReference type="Pfam" id="PF00121">
    <property type="entry name" value="TIM"/>
    <property type="match status" value="1"/>
</dbReference>
<dbReference type="CDD" id="cd00311">
    <property type="entry name" value="TIM"/>
    <property type="match status" value="1"/>
</dbReference>
<dbReference type="Proteomes" id="UP000245938">
    <property type="component" value="Unassembled WGS sequence"/>
</dbReference>
<comment type="pathway">
    <text evidence="9 10">Carbohydrate biosynthesis; gluconeogenesis.</text>
</comment>
<keyword evidence="8 9" id="KW-0413">Isomerase</keyword>
<feature type="binding site" evidence="9">
    <location>
        <begin position="234"/>
        <end position="235"/>
    </location>
    <ligand>
        <name>substrate</name>
    </ligand>
</feature>
<dbReference type="PROSITE" id="PS51440">
    <property type="entry name" value="TIM_2"/>
    <property type="match status" value="1"/>
</dbReference>
<evidence type="ECO:0000256" key="1">
    <source>
        <dbReference type="ARBA" id="ARBA00004680"/>
    </source>
</evidence>
<evidence type="ECO:0000313" key="12">
    <source>
        <dbReference type="Proteomes" id="UP000245938"/>
    </source>
</evidence>
<evidence type="ECO:0000256" key="8">
    <source>
        <dbReference type="ARBA" id="ARBA00023235"/>
    </source>
</evidence>
<gene>
    <name evidence="9" type="primary">tpiA</name>
    <name evidence="11" type="ORF">DEX24_14785</name>
</gene>
<evidence type="ECO:0000256" key="2">
    <source>
        <dbReference type="ARBA" id="ARBA00007422"/>
    </source>
</evidence>
<keyword evidence="5 9" id="KW-0312">Gluconeogenesis</keyword>
<feature type="binding site" evidence="9">
    <location>
        <begin position="9"/>
        <end position="11"/>
    </location>
    <ligand>
        <name>substrate</name>
    </ligand>
</feature>
<dbReference type="Gene3D" id="3.20.20.70">
    <property type="entry name" value="Aldolase class I"/>
    <property type="match status" value="1"/>
</dbReference>
<dbReference type="PANTHER" id="PTHR21139:SF42">
    <property type="entry name" value="TRIOSEPHOSPHATE ISOMERASE"/>
    <property type="match status" value="1"/>
</dbReference>
<dbReference type="InterPro" id="IPR000652">
    <property type="entry name" value="Triosephosphate_isomerase"/>
</dbReference>
<dbReference type="SUPFAM" id="SSF51351">
    <property type="entry name" value="Triosephosphate isomerase (TIM)"/>
    <property type="match status" value="1"/>
</dbReference>
<comment type="similarity">
    <text evidence="2 9 10">Belongs to the triosephosphate isomerase family.</text>
</comment>
<reference evidence="11 12" key="1">
    <citation type="submission" date="2018-05" db="EMBL/GenBank/DDBJ databases">
        <title>Kurthia sibirica genome sequence.</title>
        <authorList>
            <person name="Maclea K.S."/>
            <person name="Goen A.E."/>
        </authorList>
    </citation>
    <scope>NUCLEOTIDE SEQUENCE [LARGE SCALE GENOMIC DNA]</scope>
    <source>
        <strain evidence="11 12">ATCC 49154</strain>
    </source>
</reference>
<comment type="function">
    <text evidence="9">Involved in the gluconeogenesis. Catalyzes stereospecifically the conversion of dihydroxyacetone phosphate (DHAP) to D-glyceraldehyde-3-phosphate (G3P).</text>
</comment>
<dbReference type="GO" id="GO:0019563">
    <property type="term" value="P:glycerol catabolic process"/>
    <property type="evidence" value="ECO:0007669"/>
    <property type="project" value="TreeGrafter"/>
</dbReference>
<comment type="caution">
    <text evidence="11">The sequence shown here is derived from an EMBL/GenBank/DDBJ whole genome shotgun (WGS) entry which is preliminary data.</text>
</comment>
<dbReference type="PANTHER" id="PTHR21139">
    <property type="entry name" value="TRIOSEPHOSPHATE ISOMERASE"/>
    <property type="match status" value="1"/>
</dbReference>
<evidence type="ECO:0000256" key="9">
    <source>
        <dbReference type="HAMAP-Rule" id="MF_00147"/>
    </source>
</evidence>
<feature type="binding site" evidence="9">
    <location>
        <position position="173"/>
    </location>
    <ligand>
        <name>substrate</name>
    </ligand>
</feature>
<evidence type="ECO:0000256" key="3">
    <source>
        <dbReference type="ARBA" id="ARBA00011940"/>
    </source>
</evidence>
<dbReference type="PROSITE" id="PS00171">
    <property type="entry name" value="TIM_1"/>
    <property type="match status" value="1"/>
</dbReference>
<protein>
    <recommendedName>
        <fullName evidence="4 9">Triosephosphate isomerase</fullName>
        <shortName evidence="9">TIM</shortName>
        <shortName evidence="9">TPI</shortName>
        <ecNumber evidence="3 9">5.3.1.1</ecNumber>
    </recommendedName>
    <alternativeName>
        <fullName evidence="9">Triose-phosphate isomerase</fullName>
    </alternativeName>
</protein>
<keyword evidence="12" id="KW-1185">Reference proteome</keyword>
<comment type="pathway">
    <text evidence="1 9 10">Carbohydrate degradation; glycolysis; D-glyceraldehyde 3-phosphate from glycerone phosphate: step 1/1.</text>
</comment>
<dbReference type="EC" id="5.3.1.1" evidence="3 9"/>
<comment type="catalytic activity">
    <reaction evidence="9 10">
        <text>D-glyceraldehyde 3-phosphate = dihydroxyacetone phosphate</text>
        <dbReference type="Rhea" id="RHEA:18585"/>
        <dbReference type="ChEBI" id="CHEBI:57642"/>
        <dbReference type="ChEBI" id="CHEBI:59776"/>
        <dbReference type="EC" id="5.3.1.1"/>
    </reaction>
</comment>
<keyword evidence="6 9" id="KW-0963">Cytoplasm</keyword>
<dbReference type="AlphaFoldDB" id="A0A2U3AI26"/>
<sequence length="253" mass="26752">MRKPIIAGNWKMYKNQAEALQFVEAVKNNIPSASKVESVICAPAVYLQSLVVATKGTDLEVGAQNMHYEVEGAFTGEISPSQLADIVVKYVVLGHSERREYFNETDEAVNKKAHAAFAHGLTPIICCGETLEEREAGQTVSKVSSQITAAIAGLTPEQVTSVVVAYEPIWAIGTGKTATAQDANETCGEIRAAIGEAVNDYVAQAVRIQYGGSVKPANVVELLSMEHIDGALVGGASLDAASYLKLLEAGANA</sequence>
<evidence type="ECO:0000256" key="6">
    <source>
        <dbReference type="ARBA" id="ARBA00022490"/>
    </source>
</evidence>
<dbReference type="RefSeq" id="WP_109307189.1">
    <property type="nucleotide sequence ID" value="NZ_BJUF01000039.1"/>
</dbReference>
<feature type="binding site" evidence="9">
    <location>
        <position position="213"/>
    </location>
    <ligand>
        <name>substrate</name>
    </ligand>
</feature>
<keyword evidence="7 9" id="KW-0324">Glycolysis</keyword>
<dbReference type="GO" id="GO:0046166">
    <property type="term" value="P:glyceraldehyde-3-phosphate biosynthetic process"/>
    <property type="evidence" value="ECO:0007669"/>
    <property type="project" value="TreeGrafter"/>
</dbReference>
<proteinExistence type="inferred from homology"/>
<evidence type="ECO:0000256" key="10">
    <source>
        <dbReference type="RuleBase" id="RU363013"/>
    </source>
</evidence>
<dbReference type="FunFam" id="3.20.20.70:FF:000016">
    <property type="entry name" value="Triosephosphate isomerase"/>
    <property type="match status" value="1"/>
</dbReference>
<dbReference type="EMBL" id="QFVR01000026">
    <property type="protein sequence ID" value="PWI24203.1"/>
    <property type="molecule type" value="Genomic_DNA"/>
</dbReference>
<evidence type="ECO:0000313" key="11">
    <source>
        <dbReference type="EMBL" id="PWI24203.1"/>
    </source>
</evidence>